<feature type="region of interest" description="Disordered" evidence="1">
    <location>
        <begin position="233"/>
        <end position="261"/>
    </location>
</feature>
<organism evidence="3 4">
    <name type="scientific">Parnassius mnemosyne</name>
    <name type="common">clouded apollo</name>
    <dbReference type="NCBI Taxonomy" id="213953"/>
    <lineage>
        <taxon>Eukaryota</taxon>
        <taxon>Metazoa</taxon>
        <taxon>Ecdysozoa</taxon>
        <taxon>Arthropoda</taxon>
        <taxon>Hexapoda</taxon>
        <taxon>Insecta</taxon>
        <taxon>Pterygota</taxon>
        <taxon>Neoptera</taxon>
        <taxon>Endopterygota</taxon>
        <taxon>Lepidoptera</taxon>
        <taxon>Glossata</taxon>
        <taxon>Ditrysia</taxon>
        <taxon>Papilionoidea</taxon>
        <taxon>Papilionidae</taxon>
        <taxon>Parnassiinae</taxon>
        <taxon>Parnassini</taxon>
        <taxon>Parnassius</taxon>
        <taxon>Driopa</taxon>
    </lineage>
</organism>
<evidence type="ECO:0000313" key="4">
    <source>
        <dbReference type="Proteomes" id="UP001314205"/>
    </source>
</evidence>
<accession>A0AAV1LCW2</accession>
<dbReference type="EMBL" id="CAVLGL010000088">
    <property type="protein sequence ID" value="CAK1592889.1"/>
    <property type="molecule type" value="Genomic_DNA"/>
</dbReference>
<dbReference type="AlphaFoldDB" id="A0AAV1LCW2"/>
<dbReference type="PANTHER" id="PTHR33327:SF3">
    <property type="entry name" value="RNA-DIRECTED DNA POLYMERASE"/>
    <property type="match status" value="1"/>
</dbReference>
<feature type="domain" description="DUF7041" evidence="2">
    <location>
        <begin position="47"/>
        <end position="126"/>
    </location>
</feature>
<dbReference type="PANTHER" id="PTHR33327">
    <property type="entry name" value="ENDONUCLEASE"/>
    <property type="match status" value="1"/>
</dbReference>
<name>A0AAV1LCW2_9NEOP</name>
<reference evidence="3 4" key="1">
    <citation type="submission" date="2023-11" db="EMBL/GenBank/DDBJ databases">
        <authorList>
            <person name="Hedman E."/>
            <person name="Englund M."/>
            <person name="Stromberg M."/>
            <person name="Nyberg Akerstrom W."/>
            <person name="Nylinder S."/>
            <person name="Jareborg N."/>
            <person name="Kallberg Y."/>
            <person name="Kronander E."/>
        </authorList>
    </citation>
    <scope>NUCLEOTIDE SEQUENCE [LARGE SCALE GENOMIC DNA]</scope>
</reference>
<evidence type="ECO:0000313" key="3">
    <source>
        <dbReference type="EMBL" id="CAK1592889.1"/>
    </source>
</evidence>
<comment type="caution">
    <text evidence="3">The sequence shown here is derived from an EMBL/GenBank/DDBJ whole genome shotgun (WGS) entry which is preliminary data.</text>
</comment>
<evidence type="ECO:0000259" key="2">
    <source>
        <dbReference type="Pfam" id="PF23055"/>
    </source>
</evidence>
<sequence length="295" mass="33509">MSVPLPPPPQNVPLVNVPLVQDIQLPAPPPIMAPGVDSVSLQSRLSDFWTDQPRVWFVRTEAILTPQRMSDEAKFDLVVSKLSKEVIAQVTDILLNPPPTHKYDALKARLLHIYEESMSRQIEKLMSELELGQQKPSQLLRRMRELATDKVPDETLRVLWQNRLPTQVRAVLTVSDSKDLDNLAAVADNVMEAVRPSYAAATTCAAPAPTSSAALDLALLRAEVAKIKATVNQIDQRRSRSRPPDRTRHRSQSRRRSGSRRPKKENYLCFYHYRFREKANKCTEPCAWKHKLPEN</sequence>
<protein>
    <recommendedName>
        <fullName evidence="2">DUF7041 domain-containing protein</fullName>
    </recommendedName>
</protein>
<dbReference type="Pfam" id="PF23055">
    <property type="entry name" value="DUF7041"/>
    <property type="match status" value="1"/>
</dbReference>
<feature type="compositionally biased region" description="Basic and acidic residues" evidence="1">
    <location>
        <begin position="235"/>
        <end position="246"/>
    </location>
</feature>
<dbReference type="Proteomes" id="UP001314205">
    <property type="component" value="Unassembled WGS sequence"/>
</dbReference>
<proteinExistence type="predicted"/>
<gene>
    <name evidence="3" type="ORF">PARMNEM_LOCUS12760</name>
</gene>
<feature type="compositionally biased region" description="Basic residues" evidence="1">
    <location>
        <begin position="247"/>
        <end position="261"/>
    </location>
</feature>
<dbReference type="InterPro" id="IPR055469">
    <property type="entry name" value="DUF7041"/>
</dbReference>
<keyword evidence="4" id="KW-1185">Reference proteome</keyword>
<evidence type="ECO:0000256" key="1">
    <source>
        <dbReference type="SAM" id="MobiDB-lite"/>
    </source>
</evidence>